<name>A0ABX9E1D1_9PSEU</name>
<dbReference type="InterPro" id="IPR011576">
    <property type="entry name" value="Pyridox_Oxase_N"/>
</dbReference>
<evidence type="ECO:0000259" key="2">
    <source>
        <dbReference type="Pfam" id="PF01243"/>
    </source>
</evidence>
<comment type="caution">
    <text evidence="3">The sequence shown here is derived from an EMBL/GenBank/DDBJ whole genome shotgun (WGS) entry which is preliminary data.</text>
</comment>
<organism evidence="3 4">
    <name type="scientific">Lentzea atacamensis</name>
    <dbReference type="NCBI Taxonomy" id="531938"/>
    <lineage>
        <taxon>Bacteria</taxon>
        <taxon>Bacillati</taxon>
        <taxon>Actinomycetota</taxon>
        <taxon>Actinomycetes</taxon>
        <taxon>Pseudonocardiales</taxon>
        <taxon>Pseudonocardiaceae</taxon>
        <taxon>Lentzea</taxon>
    </lineage>
</organism>
<dbReference type="EMBL" id="QLTT01000010">
    <property type="protein sequence ID" value="RAS61118.1"/>
    <property type="molecule type" value="Genomic_DNA"/>
</dbReference>
<dbReference type="Pfam" id="PF01243">
    <property type="entry name" value="PNPOx_N"/>
    <property type="match status" value="1"/>
</dbReference>
<sequence>MLPESAGAVLESNALAHLVTLGQDGAPQVTIVWVGLDGDEIVSGHLSEHQKVRNIRNDSRVVLSLETPNINDMGLQEYLVIYGTARITEGGAPELLQRLAHTYLGPDVKFPPFDNPPPGFITRIKVDRVTGVGPWAS</sequence>
<accession>A0ABX9E1D1</accession>
<keyword evidence="4" id="KW-1185">Reference proteome</keyword>
<protein>
    <submittedName>
        <fullName evidence="3">PPOX class probable F420-dependent enzyme</fullName>
    </submittedName>
</protein>
<dbReference type="Gene3D" id="2.30.110.10">
    <property type="entry name" value="Electron Transport, Fmn-binding Protein, Chain A"/>
    <property type="match status" value="1"/>
</dbReference>
<gene>
    <name evidence="3" type="ORF">C8D87_11066</name>
</gene>
<proteinExistence type="predicted"/>
<dbReference type="InterPro" id="IPR052019">
    <property type="entry name" value="F420H2_bilvrd_red/Heme_oxyg"/>
</dbReference>
<feature type="domain" description="Pyridoxamine 5'-phosphate oxidase N-terminal" evidence="2">
    <location>
        <begin position="4"/>
        <end position="129"/>
    </location>
</feature>
<dbReference type="RefSeq" id="WP_112230180.1">
    <property type="nucleotide sequence ID" value="NZ_QLTT01000010.1"/>
</dbReference>
<dbReference type="InterPro" id="IPR012349">
    <property type="entry name" value="Split_barrel_FMN-bd"/>
</dbReference>
<keyword evidence="1" id="KW-0560">Oxidoreductase</keyword>
<evidence type="ECO:0000256" key="1">
    <source>
        <dbReference type="ARBA" id="ARBA00023002"/>
    </source>
</evidence>
<reference evidence="3 4" key="1">
    <citation type="submission" date="2018-06" db="EMBL/GenBank/DDBJ databases">
        <title>Genomic Encyclopedia of Type Strains, Phase IV (KMG-IV): sequencing the most valuable type-strain genomes for metagenomic binning, comparative biology and taxonomic classification.</title>
        <authorList>
            <person name="Goeker M."/>
        </authorList>
    </citation>
    <scope>NUCLEOTIDE SEQUENCE [LARGE SCALE GENOMIC DNA]</scope>
    <source>
        <strain evidence="3 4">DSM 45479</strain>
    </source>
</reference>
<evidence type="ECO:0000313" key="4">
    <source>
        <dbReference type="Proteomes" id="UP000248714"/>
    </source>
</evidence>
<dbReference type="Proteomes" id="UP000248714">
    <property type="component" value="Unassembled WGS sequence"/>
</dbReference>
<dbReference type="SUPFAM" id="SSF50475">
    <property type="entry name" value="FMN-binding split barrel"/>
    <property type="match status" value="1"/>
</dbReference>
<dbReference type="InterPro" id="IPR019920">
    <property type="entry name" value="F420-binding_dom_put"/>
</dbReference>
<dbReference type="PANTHER" id="PTHR35176:SF6">
    <property type="entry name" value="HEME OXYGENASE HI_0854-RELATED"/>
    <property type="match status" value="1"/>
</dbReference>
<evidence type="ECO:0000313" key="3">
    <source>
        <dbReference type="EMBL" id="RAS61118.1"/>
    </source>
</evidence>
<dbReference type="NCBIfam" id="TIGR03618">
    <property type="entry name" value="Rv1155_F420"/>
    <property type="match status" value="1"/>
</dbReference>
<dbReference type="PANTHER" id="PTHR35176">
    <property type="entry name" value="HEME OXYGENASE HI_0854-RELATED"/>
    <property type="match status" value="1"/>
</dbReference>